<sequence>MCLPDRAENKDRQKHGPHRCRSSEYRSISPTTVRKRDRGITSKTPQCPVHRLHPCSRFRLCEGWMACGYWYLGAEGEVRVVHARERDDRAELREGVKAEWERRRKRMPKGTP</sequence>
<dbReference type="AlphaFoldDB" id="A0AAV7WE72"/>
<gene>
    <name evidence="2" type="ORF">NDU88_006264</name>
</gene>
<accession>A0AAV7WE72</accession>
<dbReference type="EMBL" id="JANPWB010000002">
    <property type="protein sequence ID" value="KAJ1210902.1"/>
    <property type="molecule type" value="Genomic_DNA"/>
</dbReference>
<keyword evidence="3" id="KW-1185">Reference proteome</keyword>
<name>A0AAV7WE72_PLEWA</name>
<evidence type="ECO:0000313" key="2">
    <source>
        <dbReference type="EMBL" id="KAJ1210902.1"/>
    </source>
</evidence>
<proteinExistence type="predicted"/>
<dbReference type="Proteomes" id="UP001066276">
    <property type="component" value="Chromosome 1_2"/>
</dbReference>
<evidence type="ECO:0000313" key="3">
    <source>
        <dbReference type="Proteomes" id="UP001066276"/>
    </source>
</evidence>
<feature type="region of interest" description="Disordered" evidence="1">
    <location>
        <begin position="1"/>
        <end position="46"/>
    </location>
</feature>
<organism evidence="2 3">
    <name type="scientific">Pleurodeles waltl</name>
    <name type="common">Iberian ribbed newt</name>
    <dbReference type="NCBI Taxonomy" id="8319"/>
    <lineage>
        <taxon>Eukaryota</taxon>
        <taxon>Metazoa</taxon>
        <taxon>Chordata</taxon>
        <taxon>Craniata</taxon>
        <taxon>Vertebrata</taxon>
        <taxon>Euteleostomi</taxon>
        <taxon>Amphibia</taxon>
        <taxon>Batrachia</taxon>
        <taxon>Caudata</taxon>
        <taxon>Salamandroidea</taxon>
        <taxon>Salamandridae</taxon>
        <taxon>Pleurodelinae</taxon>
        <taxon>Pleurodeles</taxon>
    </lineage>
</organism>
<protein>
    <submittedName>
        <fullName evidence="2">Uncharacterized protein</fullName>
    </submittedName>
</protein>
<evidence type="ECO:0000256" key="1">
    <source>
        <dbReference type="SAM" id="MobiDB-lite"/>
    </source>
</evidence>
<feature type="compositionally biased region" description="Basic and acidic residues" evidence="1">
    <location>
        <begin position="1"/>
        <end position="11"/>
    </location>
</feature>
<comment type="caution">
    <text evidence="2">The sequence shown here is derived from an EMBL/GenBank/DDBJ whole genome shotgun (WGS) entry which is preliminary data.</text>
</comment>
<reference evidence="2" key="1">
    <citation type="journal article" date="2022" name="bioRxiv">
        <title>Sequencing and chromosome-scale assembly of the giantPleurodeles waltlgenome.</title>
        <authorList>
            <person name="Brown T."/>
            <person name="Elewa A."/>
            <person name="Iarovenko S."/>
            <person name="Subramanian E."/>
            <person name="Araus A.J."/>
            <person name="Petzold A."/>
            <person name="Susuki M."/>
            <person name="Suzuki K.-i.T."/>
            <person name="Hayashi T."/>
            <person name="Toyoda A."/>
            <person name="Oliveira C."/>
            <person name="Osipova E."/>
            <person name="Leigh N.D."/>
            <person name="Simon A."/>
            <person name="Yun M.H."/>
        </authorList>
    </citation>
    <scope>NUCLEOTIDE SEQUENCE</scope>
    <source>
        <strain evidence="2">20211129_DDA</strain>
        <tissue evidence="2">Liver</tissue>
    </source>
</reference>